<dbReference type="Gene3D" id="3.90.550.20">
    <property type="match status" value="1"/>
</dbReference>
<organism evidence="1">
    <name type="scientific">viral metagenome</name>
    <dbReference type="NCBI Taxonomy" id="1070528"/>
    <lineage>
        <taxon>unclassified sequences</taxon>
        <taxon>metagenomes</taxon>
        <taxon>organismal metagenomes</taxon>
    </lineage>
</organism>
<accession>A0A6M3IJ62</accession>
<protein>
    <submittedName>
        <fullName evidence="1">Putative glycosyltransferase</fullName>
    </submittedName>
</protein>
<dbReference type="EMBL" id="MT142363">
    <property type="protein sequence ID" value="QJA79012.1"/>
    <property type="molecule type" value="Genomic_DNA"/>
</dbReference>
<proteinExistence type="predicted"/>
<dbReference type="GO" id="GO:0016020">
    <property type="term" value="C:membrane"/>
    <property type="evidence" value="ECO:0007669"/>
    <property type="project" value="GOC"/>
</dbReference>
<evidence type="ECO:0000313" key="2">
    <source>
        <dbReference type="EMBL" id="QJA79012.1"/>
    </source>
</evidence>
<dbReference type="InterPro" id="IPR029044">
    <property type="entry name" value="Nucleotide-diphossugar_trans"/>
</dbReference>
<keyword evidence="1" id="KW-0808">Transferase</keyword>
<dbReference type="EMBL" id="MT141284">
    <property type="protein sequence ID" value="QJA57620.1"/>
    <property type="molecule type" value="Genomic_DNA"/>
</dbReference>
<dbReference type="GO" id="GO:0000030">
    <property type="term" value="F:mannosyltransferase activity"/>
    <property type="evidence" value="ECO:0007669"/>
    <property type="project" value="TreeGrafter"/>
</dbReference>
<gene>
    <name evidence="2" type="ORF">MM415A00955_0011</name>
    <name evidence="1" type="ORF">MM415B01612_0005</name>
    <name evidence="3" type="ORF">TM448B01274_0002</name>
</gene>
<evidence type="ECO:0000313" key="1">
    <source>
        <dbReference type="EMBL" id="QJA57620.1"/>
    </source>
</evidence>
<evidence type="ECO:0000313" key="3">
    <source>
        <dbReference type="EMBL" id="QJH98359.1"/>
    </source>
</evidence>
<dbReference type="PANTHER" id="PTHR32385">
    <property type="entry name" value="MANNOSYL PHOSPHORYLINOSITOL CERAMIDE SYNTHASE"/>
    <property type="match status" value="1"/>
</dbReference>
<dbReference type="EMBL" id="MT144729">
    <property type="protein sequence ID" value="QJH98359.1"/>
    <property type="molecule type" value="Genomic_DNA"/>
</dbReference>
<dbReference type="GO" id="GO:0051999">
    <property type="term" value="P:mannosyl-inositol phosphorylceramide biosynthetic process"/>
    <property type="evidence" value="ECO:0007669"/>
    <property type="project" value="TreeGrafter"/>
</dbReference>
<dbReference type="AlphaFoldDB" id="A0A6M3IJ62"/>
<dbReference type="InterPro" id="IPR051706">
    <property type="entry name" value="Glycosyltransferase_domain"/>
</dbReference>
<name>A0A6M3IJ62_9ZZZZ</name>
<reference evidence="1" key="1">
    <citation type="submission" date="2020-03" db="EMBL/GenBank/DDBJ databases">
        <title>The deep terrestrial virosphere.</title>
        <authorList>
            <person name="Holmfeldt K."/>
            <person name="Nilsson E."/>
            <person name="Simone D."/>
            <person name="Lopez-Fernandez M."/>
            <person name="Wu X."/>
            <person name="de Brujin I."/>
            <person name="Lundin D."/>
            <person name="Andersson A."/>
            <person name="Bertilsson S."/>
            <person name="Dopson M."/>
        </authorList>
    </citation>
    <scope>NUCLEOTIDE SEQUENCE</scope>
    <source>
        <strain evidence="2">MM415A00955</strain>
        <strain evidence="1">MM415B01612</strain>
        <strain evidence="3">TM448B01274</strain>
    </source>
</reference>
<sequence>MWHLNKIPKILHAYWGGGKLAYLRYLTLVTFKKHNPDWDIVLYIPRVYTPGISWATSEHKYGQDFPNYSGMFKKLNISIIEIDLSDILVGASEIHRADYLRWILLHDNGGLWSDLDILYIKPMDSLYFNILQNKNVGTIICDRVYGHSIGFLMSSQNNPYFETLRQSSLLAYRYLEYQCMGSTLFNRVYPDIKNYNNVVNMTMEVVYPYDANHVNELFKPRDTYVLPPNTIGVHWYAGNHIAGTYLNNTDGGLNSTGDSIIDKLVRNEN</sequence>
<dbReference type="PANTHER" id="PTHR32385:SF15">
    <property type="entry name" value="INOSITOL PHOSPHOCERAMIDE MANNOSYLTRANSFERASE 1"/>
    <property type="match status" value="1"/>
</dbReference>
<dbReference type="SUPFAM" id="SSF53448">
    <property type="entry name" value="Nucleotide-diphospho-sugar transferases"/>
    <property type="match status" value="1"/>
</dbReference>